<dbReference type="Gene3D" id="1.10.3520.10">
    <property type="entry name" value="Glycolipid transfer protein"/>
    <property type="match status" value="1"/>
</dbReference>
<dbReference type="GeneID" id="28981756"/>
<dbReference type="InterPro" id="IPR036497">
    <property type="entry name" value="GLTP_sf"/>
</dbReference>
<keyword evidence="4" id="KW-1185">Reference proteome</keyword>
<dbReference type="OrthoDB" id="205255at2759"/>
<organism evidence="3 4">
    <name type="scientific">Cutaneotrichosporon oleaginosum</name>
    <dbReference type="NCBI Taxonomy" id="879819"/>
    <lineage>
        <taxon>Eukaryota</taxon>
        <taxon>Fungi</taxon>
        <taxon>Dikarya</taxon>
        <taxon>Basidiomycota</taxon>
        <taxon>Agaricomycotina</taxon>
        <taxon>Tremellomycetes</taxon>
        <taxon>Trichosporonales</taxon>
        <taxon>Trichosporonaceae</taxon>
        <taxon>Cutaneotrichosporon</taxon>
    </lineage>
</organism>
<dbReference type="InterPro" id="IPR014830">
    <property type="entry name" value="Glycolipid_transfer_prot_dom"/>
</dbReference>
<gene>
    <name evidence="3" type="ORF">CC85DRAFT_269542</name>
</gene>
<reference evidence="3 4" key="1">
    <citation type="submission" date="2015-03" db="EMBL/GenBank/DDBJ databases">
        <title>Genomics and transcriptomics of the oil-accumulating basidiomycete yeast T. oleaginosus allow insights into substrate utilization and the diverse evolutionary trajectories of mating systems in fungi.</title>
        <authorList>
            <consortium name="DOE Joint Genome Institute"/>
            <person name="Kourist R."/>
            <person name="Kracht O."/>
            <person name="Bracharz F."/>
            <person name="Lipzen A."/>
            <person name="Nolan M."/>
            <person name="Ohm R."/>
            <person name="Grigoriev I."/>
            <person name="Sun S."/>
            <person name="Heitman J."/>
            <person name="Bruck T."/>
            <person name="Nowrousian M."/>
        </authorList>
    </citation>
    <scope>NUCLEOTIDE SEQUENCE [LARGE SCALE GENOMIC DNA]</scope>
    <source>
        <strain evidence="3 4">IBC0246</strain>
    </source>
</reference>
<evidence type="ECO:0000313" key="3">
    <source>
        <dbReference type="EMBL" id="KLT45177.1"/>
    </source>
</evidence>
<dbReference type="PANTHER" id="PTHR10219:SF25">
    <property type="entry name" value="PLECKSTRIN HOMOLOGY DOMAIN-CONTAINING FAMILY A MEMBER 8"/>
    <property type="match status" value="1"/>
</dbReference>
<name>A0A0J0XVR9_9TREE</name>
<dbReference type="PANTHER" id="PTHR10219">
    <property type="entry name" value="GLYCOLIPID TRANSFER PROTEIN-RELATED"/>
    <property type="match status" value="1"/>
</dbReference>
<dbReference type="STRING" id="879819.A0A0J0XVR9"/>
<dbReference type="Pfam" id="PF08718">
    <property type="entry name" value="GLTP"/>
    <property type="match status" value="1"/>
</dbReference>
<evidence type="ECO:0000256" key="1">
    <source>
        <dbReference type="ARBA" id="ARBA00022448"/>
    </source>
</evidence>
<dbReference type="GO" id="GO:1902387">
    <property type="term" value="F:ceramide 1-phosphate binding"/>
    <property type="evidence" value="ECO:0007669"/>
    <property type="project" value="TreeGrafter"/>
</dbReference>
<dbReference type="FunFam" id="1.10.3520.10:FF:000001">
    <property type="entry name" value="Pleckstrin domain-containing family A member 8"/>
    <property type="match status" value="1"/>
</dbReference>
<keyword evidence="1" id="KW-0813">Transport</keyword>
<dbReference type="GO" id="GO:0005829">
    <property type="term" value="C:cytosol"/>
    <property type="evidence" value="ECO:0007669"/>
    <property type="project" value="TreeGrafter"/>
</dbReference>
<dbReference type="AlphaFoldDB" id="A0A0J0XVR9"/>
<dbReference type="RefSeq" id="XP_018281668.1">
    <property type="nucleotide sequence ID" value="XM_018421153.1"/>
</dbReference>
<sequence length="202" mass="22490">MAQPQFFETITKSFEDVPVTAAGVETAPFLEASEGLVKIFNLFGNPAFSVVQNDITGNINKVRTYFLANPTDADTLEKLLAHDKATHAKPKERVATDALMWLLRGLKFTAMGLRINLTNTAEELSVSFTKGYEGSLKKFHGMMVRPVFALAMKACPYRANFYPKFGEPQDVVMAKLQAWLKALEDIVERESKVFKDGGYGEI</sequence>
<proteinExistence type="predicted"/>
<dbReference type="Proteomes" id="UP000053611">
    <property type="component" value="Unassembled WGS sequence"/>
</dbReference>
<dbReference type="GO" id="GO:1902388">
    <property type="term" value="F:ceramide 1-phosphate transfer activity"/>
    <property type="evidence" value="ECO:0007669"/>
    <property type="project" value="TreeGrafter"/>
</dbReference>
<dbReference type="EMBL" id="KQ087182">
    <property type="protein sequence ID" value="KLT45177.1"/>
    <property type="molecule type" value="Genomic_DNA"/>
</dbReference>
<accession>A0A0J0XVR9</accession>
<feature type="domain" description="Glycolipid transfer protein" evidence="2">
    <location>
        <begin position="24"/>
        <end position="166"/>
    </location>
</feature>
<dbReference type="SUPFAM" id="SSF110004">
    <property type="entry name" value="Glycolipid transfer protein, GLTP"/>
    <property type="match status" value="1"/>
</dbReference>
<evidence type="ECO:0000259" key="2">
    <source>
        <dbReference type="Pfam" id="PF08718"/>
    </source>
</evidence>
<dbReference type="GO" id="GO:0016020">
    <property type="term" value="C:membrane"/>
    <property type="evidence" value="ECO:0007669"/>
    <property type="project" value="TreeGrafter"/>
</dbReference>
<protein>
    <submittedName>
        <fullName evidence="3">Glycolipid transfer protein</fullName>
    </submittedName>
</protein>
<evidence type="ECO:0000313" key="4">
    <source>
        <dbReference type="Proteomes" id="UP000053611"/>
    </source>
</evidence>